<proteinExistence type="inferred from homology"/>
<gene>
    <name evidence="9" type="ORF">ZOSMA_281G00030</name>
</gene>
<dbReference type="OMA" id="YLKPMKP"/>
<dbReference type="Proteomes" id="UP000036987">
    <property type="component" value="Unassembled WGS sequence"/>
</dbReference>
<dbReference type="GO" id="GO:0008033">
    <property type="term" value="P:tRNA processing"/>
    <property type="evidence" value="ECO:0007669"/>
    <property type="project" value="UniProtKB-KW"/>
</dbReference>
<evidence type="ECO:0000256" key="2">
    <source>
        <dbReference type="ARBA" id="ARBA00022679"/>
    </source>
</evidence>
<accession>A0A0K9PF85</accession>
<dbReference type="GO" id="GO:0016432">
    <property type="term" value="F:tRNA-uridine aminocarboxypropyltransferase activity"/>
    <property type="evidence" value="ECO:0007669"/>
    <property type="project" value="UniProtKB-EC"/>
</dbReference>
<evidence type="ECO:0000259" key="8">
    <source>
        <dbReference type="SMART" id="SM01144"/>
    </source>
</evidence>
<dbReference type="Pfam" id="PF03942">
    <property type="entry name" value="DTW"/>
    <property type="match status" value="1"/>
</dbReference>
<protein>
    <recommendedName>
        <fullName evidence="1">tRNA-uridine aminocarboxypropyltransferase</fullName>
        <ecNumber evidence="1">2.5.1.25</ecNumber>
    </recommendedName>
</protein>
<comment type="catalytic activity">
    <reaction evidence="6">
        <text>a uridine in tRNA + S-adenosyl-L-methionine = a 3-[(3S)-3-amino-3-carboxypropyl]uridine in tRNA + S-methyl-5'-thioadenosine + H(+)</text>
        <dbReference type="Rhea" id="RHEA:62432"/>
        <dbReference type="Rhea" id="RHEA-COMP:13339"/>
        <dbReference type="Rhea" id="RHEA-COMP:16092"/>
        <dbReference type="ChEBI" id="CHEBI:15378"/>
        <dbReference type="ChEBI" id="CHEBI:17509"/>
        <dbReference type="ChEBI" id="CHEBI:59789"/>
        <dbReference type="ChEBI" id="CHEBI:65315"/>
        <dbReference type="ChEBI" id="CHEBI:82930"/>
        <dbReference type="EC" id="2.5.1.25"/>
    </reaction>
</comment>
<keyword evidence="10" id="KW-1185">Reference proteome</keyword>
<keyword evidence="3" id="KW-0949">S-adenosyl-L-methionine</keyword>
<comment type="similarity">
    <text evidence="5">Belongs to the TDD superfamily. DTWD2 family.</text>
</comment>
<feature type="region of interest" description="Disordered" evidence="7">
    <location>
        <begin position="287"/>
        <end position="314"/>
    </location>
</feature>
<dbReference type="PANTHER" id="PTHR21392:SF0">
    <property type="entry name" value="TRNA-URIDINE AMINOCARBOXYPROPYLTRANSFERASE 2"/>
    <property type="match status" value="1"/>
</dbReference>
<keyword evidence="2" id="KW-0808">Transferase</keyword>
<dbReference type="EMBL" id="LFYR01000935">
    <property type="protein sequence ID" value="KMZ66922.1"/>
    <property type="molecule type" value="Genomic_DNA"/>
</dbReference>
<dbReference type="OrthoDB" id="408541at2759"/>
<evidence type="ECO:0000256" key="6">
    <source>
        <dbReference type="ARBA" id="ARBA00048718"/>
    </source>
</evidence>
<dbReference type="AlphaFoldDB" id="A0A0K9PF85"/>
<evidence type="ECO:0000256" key="5">
    <source>
        <dbReference type="ARBA" id="ARBA00034489"/>
    </source>
</evidence>
<evidence type="ECO:0000256" key="1">
    <source>
        <dbReference type="ARBA" id="ARBA00012386"/>
    </source>
</evidence>
<dbReference type="SMART" id="SM01144">
    <property type="entry name" value="DTW"/>
    <property type="match status" value="1"/>
</dbReference>
<evidence type="ECO:0000256" key="4">
    <source>
        <dbReference type="ARBA" id="ARBA00022694"/>
    </source>
</evidence>
<evidence type="ECO:0000313" key="10">
    <source>
        <dbReference type="Proteomes" id="UP000036987"/>
    </source>
</evidence>
<evidence type="ECO:0000256" key="3">
    <source>
        <dbReference type="ARBA" id="ARBA00022691"/>
    </source>
</evidence>
<comment type="caution">
    <text evidence="9">The sequence shown here is derived from an EMBL/GenBank/DDBJ whole genome shotgun (WGS) entry which is preliminary data.</text>
</comment>
<feature type="domain" description="DTW" evidence="8">
    <location>
        <begin position="53"/>
        <end position="271"/>
    </location>
</feature>
<sequence length="314" mass="35285">MNKITINRIVFIVEAFLFPDSLLPQSLMKELSCSSSSSDHRHCIEEEEPRQGRSICFNGCGRPQKVCICQFIPPEPISTNTQIVIIQHPQSFRHSKLSTIPPLTKSLLRSQVIPSRRLRLGHSPLLDSIYNNPNSKKTLFLFPTLDPSFPAANLQKWVDLNCDDSGSELVLVVFDGTWRHAKEMVSASLPFLKKFATQVEVGSGVDVDIDGDSMFESGLVLRKEPFKGCFSTMEAVAKALKVLEKDRGAEIEDKLLGVLKAMVGIQMSYLEKNGRLKDAKTKFKLKKKNQQQKICTEMKSLNDNVSKEEEKSAR</sequence>
<keyword evidence="4" id="KW-0819">tRNA processing</keyword>
<evidence type="ECO:0000256" key="7">
    <source>
        <dbReference type="SAM" id="MobiDB-lite"/>
    </source>
</evidence>
<name>A0A0K9PF85_ZOSMR</name>
<dbReference type="PANTHER" id="PTHR21392">
    <property type="entry name" value="TRNA-URIDINE AMINOCARBOXYPROPYLTRANSFERASE 2"/>
    <property type="match status" value="1"/>
</dbReference>
<reference evidence="10" key="1">
    <citation type="journal article" date="2016" name="Nature">
        <title>The genome of the seagrass Zostera marina reveals angiosperm adaptation to the sea.</title>
        <authorList>
            <person name="Olsen J.L."/>
            <person name="Rouze P."/>
            <person name="Verhelst B."/>
            <person name="Lin Y.-C."/>
            <person name="Bayer T."/>
            <person name="Collen J."/>
            <person name="Dattolo E."/>
            <person name="De Paoli E."/>
            <person name="Dittami S."/>
            <person name="Maumus F."/>
            <person name="Michel G."/>
            <person name="Kersting A."/>
            <person name="Lauritano C."/>
            <person name="Lohaus R."/>
            <person name="Toepel M."/>
            <person name="Tonon T."/>
            <person name="Vanneste K."/>
            <person name="Amirebrahimi M."/>
            <person name="Brakel J."/>
            <person name="Bostroem C."/>
            <person name="Chovatia M."/>
            <person name="Grimwood J."/>
            <person name="Jenkins J.W."/>
            <person name="Jueterbock A."/>
            <person name="Mraz A."/>
            <person name="Stam W.T."/>
            <person name="Tice H."/>
            <person name="Bornberg-Bauer E."/>
            <person name="Green P.J."/>
            <person name="Pearson G.A."/>
            <person name="Procaccini G."/>
            <person name="Duarte C.M."/>
            <person name="Schmutz J."/>
            <person name="Reusch T.B.H."/>
            <person name="Van de Peer Y."/>
        </authorList>
    </citation>
    <scope>NUCLEOTIDE SEQUENCE [LARGE SCALE GENOMIC DNA]</scope>
    <source>
        <strain evidence="10">cv. Finnish</strain>
    </source>
</reference>
<dbReference type="InterPro" id="IPR039262">
    <property type="entry name" value="DTWD2/TAPT"/>
</dbReference>
<dbReference type="EC" id="2.5.1.25" evidence="1"/>
<feature type="compositionally biased region" description="Basic and acidic residues" evidence="7">
    <location>
        <begin position="305"/>
        <end position="314"/>
    </location>
</feature>
<dbReference type="STRING" id="29655.A0A0K9PF85"/>
<organism evidence="9 10">
    <name type="scientific">Zostera marina</name>
    <name type="common">Eelgrass</name>
    <dbReference type="NCBI Taxonomy" id="29655"/>
    <lineage>
        <taxon>Eukaryota</taxon>
        <taxon>Viridiplantae</taxon>
        <taxon>Streptophyta</taxon>
        <taxon>Embryophyta</taxon>
        <taxon>Tracheophyta</taxon>
        <taxon>Spermatophyta</taxon>
        <taxon>Magnoliopsida</taxon>
        <taxon>Liliopsida</taxon>
        <taxon>Zosteraceae</taxon>
        <taxon>Zostera</taxon>
    </lineage>
</organism>
<evidence type="ECO:0000313" key="9">
    <source>
        <dbReference type="EMBL" id="KMZ66922.1"/>
    </source>
</evidence>
<dbReference type="InterPro" id="IPR005636">
    <property type="entry name" value="DTW"/>
</dbReference>